<name>A0A8T4J0B2_9ACTN</name>
<dbReference type="Pfam" id="PF01381">
    <property type="entry name" value="HTH_3"/>
    <property type="match status" value="1"/>
</dbReference>
<sequence length="126" mass="14434">MRRGRPHRGWRGDIVSAPERRTLSDLKSGERFNRPTVREAYELTRLRFELAEVVRRRREELGWSQAELGRETGMTQSSIARFEHGGTQPTLTTLERLAEALGLVLKVEMTTPPDPEAESHRDLSPV</sequence>
<dbReference type="EMBL" id="JAGSMN010001181">
    <property type="protein sequence ID" value="MBR7678046.1"/>
    <property type="molecule type" value="Genomic_DNA"/>
</dbReference>
<dbReference type="GO" id="GO:0003677">
    <property type="term" value="F:DNA binding"/>
    <property type="evidence" value="ECO:0007669"/>
    <property type="project" value="InterPro"/>
</dbReference>
<evidence type="ECO:0000313" key="2">
    <source>
        <dbReference type="EMBL" id="MBR7678046.1"/>
    </source>
</evidence>
<gene>
    <name evidence="2" type="ORF">KDA82_34705</name>
</gene>
<dbReference type="InterPro" id="IPR010982">
    <property type="entry name" value="Lambda_DNA-bd_dom_sf"/>
</dbReference>
<dbReference type="Gene3D" id="1.10.260.40">
    <property type="entry name" value="lambda repressor-like DNA-binding domains"/>
    <property type="match status" value="1"/>
</dbReference>
<feature type="domain" description="HTH cro/C1-type" evidence="1">
    <location>
        <begin position="54"/>
        <end position="107"/>
    </location>
</feature>
<comment type="caution">
    <text evidence="2">The sequence shown here is derived from an EMBL/GenBank/DDBJ whole genome shotgun (WGS) entry which is preliminary data.</text>
</comment>
<dbReference type="PROSITE" id="PS50943">
    <property type="entry name" value="HTH_CROC1"/>
    <property type="match status" value="1"/>
</dbReference>
<protein>
    <submittedName>
        <fullName evidence="2">Helix-turn-helix transcriptional regulator</fullName>
    </submittedName>
</protein>
<organism evidence="2 3">
    <name type="scientific">Streptomyces daliensis</name>
    <dbReference type="NCBI Taxonomy" id="299421"/>
    <lineage>
        <taxon>Bacteria</taxon>
        <taxon>Bacillati</taxon>
        <taxon>Actinomycetota</taxon>
        <taxon>Actinomycetes</taxon>
        <taxon>Kitasatosporales</taxon>
        <taxon>Streptomycetaceae</taxon>
        <taxon>Streptomyces</taxon>
    </lineage>
</organism>
<proteinExistence type="predicted"/>
<dbReference type="AlphaFoldDB" id="A0A8T4J0B2"/>
<dbReference type="SMART" id="SM00530">
    <property type="entry name" value="HTH_XRE"/>
    <property type="match status" value="1"/>
</dbReference>
<dbReference type="InterPro" id="IPR001387">
    <property type="entry name" value="Cro/C1-type_HTH"/>
</dbReference>
<evidence type="ECO:0000259" key="1">
    <source>
        <dbReference type="PROSITE" id="PS50943"/>
    </source>
</evidence>
<dbReference type="CDD" id="cd00093">
    <property type="entry name" value="HTH_XRE"/>
    <property type="match status" value="1"/>
</dbReference>
<dbReference type="SUPFAM" id="SSF47413">
    <property type="entry name" value="lambda repressor-like DNA-binding domains"/>
    <property type="match status" value="1"/>
</dbReference>
<accession>A0A8T4J0B2</accession>
<dbReference type="Proteomes" id="UP000675554">
    <property type="component" value="Unassembled WGS sequence"/>
</dbReference>
<keyword evidence="3" id="KW-1185">Reference proteome</keyword>
<reference evidence="2" key="1">
    <citation type="submission" date="2021-04" db="EMBL/GenBank/DDBJ databases">
        <title>Sequencing of actinobacteria type strains.</title>
        <authorList>
            <person name="Nguyen G.-S."/>
            <person name="Wentzel A."/>
        </authorList>
    </citation>
    <scope>NUCLEOTIDE SEQUENCE</scope>
    <source>
        <strain evidence="2">DSM 42095</strain>
    </source>
</reference>
<evidence type="ECO:0000313" key="3">
    <source>
        <dbReference type="Proteomes" id="UP000675554"/>
    </source>
</evidence>